<dbReference type="Proteomes" id="UP000019146">
    <property type="component" value="Chromosome 1"/>
</dbReference>
<name>A0A0P0RBI5_9BURK</name>
<protein>
    <submittedName>
        <fullName evidence="1">Uncharacterized protein</fullName>
    </submittedName>
</protein>
<proteinExistence type="predicted"/>
<dbReference type="EMBL" id="CP012746">
    <property type="protein sequence ID" value="ALL65770.1"/>
    <property type="molecule type" value="Genomic_DNA"/>
</dbReference>
<dbReference type="KEGG" id="bcai:K788_0006452"/>
<gene>
    <name evidence="1" type="ORF">K788_0006452</name>
</gene>
<reference evidence="1 2" key="1">
    <citation type="journal article" date="2014" name="Genome Announc.">
        <title>Draft Genome Sequence of the Haloacid-Degrading Burkholderia caribensis Strain MBA4.</title>
        <authorList>
            <person name="Pan Y."/>
            <person name="Kong K.F."/>
            <person name="Tsang J.S."/>
        </authorList>
    </citation>
    <scope>NUCLEOTIDE SEQUENCE [LARGE SCALE GENOMIC DNA]</scope>
    <source>
        <strain evidence="1 2">MBA4</strain>
    </source>
</reference>
<evidence type="ECO:0000313" key="2">
    <source>
        <dbReference type="Proteomes" id="UP000019146"/>
    </source>
</evidence>
<evidence type="ECO:0000313" key="1">
    <source>
        <dbReference type="EMBL" id="ALL65770.1"/>
    </source>
</evidence>
<accession>A0A0P0RBI5</accession>
<organism evidence="1 2">
    <name type="scientific">Paraburkholderia caribensis MBA4</name>
    <dbReference type="NCBI Taxonomy" id="1323664"/>
    <lineage>
        <taxon>Bacteria</taxon>
        <taxon>Pseudomonadati</taxon>
        <taxon>Pseudomonadota</taxon>
        <taxon>Betaproteobacteria</taxon>
        <taxon>Burkholderiales</taxon>
        <taxon>Burkholderiaceae</taxon>
        <taxon>Paraburkholderia</taxon>
    </lineage>
</organism>
<sequence>MRIASFAVDGQDRQHATLSLRSLRRRVDGHLQAEADNRAVLTFIDMTVVRPDRCSALATLAVNLLHVCV</sequence>
<dbReference type="AlphaFoldDB" id="A0A0P0RBI5"/>